<name>A0A4Y3V6T7_9ACTN</name>
<proteinExistence type="predicted"/>
<dbReference type="PANTHER" id="PTHR10285">
    <property type="entry name" value="URIDINE KINASE"/>
    <property type="match status" value="1"/>
</dbReference>
<dbReference type="EMBL" id="BJND01000003">
    <property type="protein sequence ID" value="GEC02514.1"/>
    <property type="molecule type" value="Genomic_DNA"/>
</dbReference>
<protein>
    <recommendedName>
        <fullName evidence="3">Nucleoside/nucleotide kinase family protein</fullName>
    </recommendedName>
</protein>
<evidence type="ECO:0000313" key="1">
    <source>
        <dbReference type="EMBL" id="GEC02514.1"/>
    </source>
</evidence>
<comment type="caution">
    <text evidence="1">The sequence shown here is derived from an EMBL/GenBank/DDBJ whole genome shotgun (WGS) entry which is preliminary data.</text>
</comment>
<keyword evidence="2" id="KW-1185">Reference proteome</keyword>
<dbReference type="Proteomes" id="UP000317881">
    <property type="component" value="Unassembled WGS sequence"/>
</dbReference>
<dbReference type="SUPFAM" id="SSF52540">
    <property type="entry name" value="P-loop containing nucleoside triphosphate hydrolases"/>
    <property type="match status" value="1"/>
</dbReference>
<dbReference type="NCBIfam" id="NF006743">
    <property type="entry name" value="PRK09270.1-2"/>
    <property type="match status" value="1"/>
</dbReference>
<organism evidence="1 2">
    <name type="scientific">Streptomyces spinoverrucosus</name>
    <dbReference type="NCBI Taxonomy" id="284043"/>
    <lineage>
        <taxon>Bacteria</taxon>
        <taxon>Bacillati</taxon>
        <taxon>Actinomycetota</taxon>
        <taxon>Actinomycetes</taxon>
        <taxon>Kitasatosporales</taxon>
        <taxon>Streptomycetaceae</taxon>
        <taxon>Streptomyces</taxon>
    </lineage>
</organism>
<dbReference type="InterPro" id="IPR027417">
    <property type="entry name" value="P-loop_NTPase"/>
</dbReference>
<dbReference type="Gene3D" id="3.40.50.300">
    <property type="entry name" value="P-loop containing nucleotide triphosphate hydrolases"/>
    <property type="match status" value="2"/>
</dbReference>
<reference evidence="1 2" key="1">
    <citation type="submission" date="2019-06" db="EMBL/GenBank/DDBJ databases">
        <title>Whole genome shotgun sequence of Streptomyces spinoverrucosus NBRC 14228.</title>
        <authorList>
            <person name="Hosoyama A."/>
            <person name="Uohara A."/>
            <person name="Ohji S."/>
            <person name="Ichikawa N."/>
        </authorList>
    </citation>
    <scope>NUCLEOTIDE SEQUENCE [LARGE SCALE GENOMIC DNA]</scope>
    <source>
        <strain evidence="1 2">NBRC 14228</strain>
    </source>
</reference>
<dbReference type="AlphaFoldDB" id="A0A4Y3V6T7"/>
<sequence>MVREDAVEVSTVDGFGPPGDEVTDQGLVVGHVPCSLLPVSPPFFLVSQPPFFLVSQPPFFLISPLIRLCPEPELIARRPDATLCCVPVTFDDLLARARALAADGRRAVLGITGSPGAGKTTLAERLVRELNDTGRPWVAHVPMDGFHLADVELDRLGRRERKGAPDTFDAAGYAALLRRLHEDGDDVVYAPGFERVLEQPIAGAIPVPATARLIVTEGNYLLLDSGAWARVRPQLDEVWFCELPEPERIRRLVARHEEFGKGHEEAVAWVLGTDQRNAELVAATRGRADLVVGMGWRGFDVNSGSPVSGA</sequence>
<gene>
    <name evidence="1" type="ORF">SSP24_01690</name>
</gene>
<accession>A0A4Y3V6T7</accession>
<evidence type="ECO:0000313" key="2">
    <source>
        <dbReference type="Proteomes" id="UP000317881"/>
    </source>
</evidence>
<dbReference type="Pfam" id="PF03308">
    <property type="entry name" value="MeaB"/>
    <property type="match status" value="1"/>
</dbReference>
<evidence type="ECO:0008006" key="3">
    <source>
        <dbReference type="Google" id="ProtNLM"/>
    </source>
</evidence>